<evidence type="ECO:0000313" key="5">
    <source>
        <dbReference type="EMBL" id="RRK31017.1"/>
    </source>
</evidence>
<keyword evidence="3" id="KW-0804">Transcription</keyword>
<dbReference type="Gene3D" id="1.10.10.60">
    <property type="entry name" value="Homeodomain-like"/>
    <property type="match status" value="2"/>
</dbReference>
<dbReference type="AlphaFoldDB" id="A0A426DDW1"/>
<dbReference type="InterPro" id="IPR009057">
    <property type="entry name" value="Homeodomain-like_sf"/>
</dbReference>
<evidence type="ECO:0000256" key="2">
    <source>
        <dbReference type="ARBA" id="ARBA00023125"/>
    </source>
</evidence>
<dbReference type="SMART" id="SM00342">
    <property type="entry name" value="HTH_ARAC"/>
    <property type="match status" value="1"/>
</dbReference>
<comment type="caution">
    <text evidence="5">The sequence shown here is derived from an EMBL/GenBank/DDBJ whole genome shotgun (WGS) entry which is preliminary data.</text>
</comment>
<keyword evidence="1" id="KW-0805">Transcription regulation</keyword>
<dbReference type="SUPFAM" id="SSF51182">
    <property type="entry name" value="RmlC-like cupins"/>
    <property type="match status" value="1"/>
</dbReference>
<reference evidence="5" key="1">
    <citation type="submission" date="2018-10" db="EMBL/GenBank/DDBJ databases">
        <title>Schaedlerella arabinophila gen. nov. sp. nov., isolated from the mouse intestinal tract and comparative analysis with the genome of the closely related altered Schaedler flora strain ASF502.</title>
        <authorList>
            <person name="Miyake S."/>
            <person name="Soh M."/>
            <person name="Seedorf H."/>
        </authorList>
    </citation>
    <scope>NUCLEOTIDE SEQUENCE [LARGE SCALE GENOMIC DNA]</scope>
    <source>
        <strain evidence="5">DSM 106076</strain>
    </source>
</reference>
<sequence>MNNIHHIEFHTGSKEELFPDFSVDFPYIASRAELDKYAGRFVPWHWHKAVELFYMKSGSLEYHTPGGKLLFPAGSGGLVNSNVLHMTRAMPQTEENIQLLHIFDLSLLSGEPGSRIEKKYITPIAAAPQIELIPLFPGNAAQEAILKRITEAFRFSGEEFGYEMKLREALSEIWLMLFELSRPMLENGRTHSKSNDKIKLMMIYIHEHFAEKLSIAELAASAFLSQRECFRVFRECLNMTPVEYLNTYRLQTACRMLARGTEPVTVISHACGLGSSSYFGKVFREYAHCTPSEYRKRWQDCDT</sequence>
<feature type="domain" description="HTH araC/xylS-type" evidence="4">
    <location>
        <begin position="199"/>
        <end position="297"/>
    </location>
</feature>
<organism evidence="5 6">
    <name type="scientific">Schaedlerella arabinosiphila</name>
    <dbReference type="NCBI Taxonomy" id="2044587"/>
    <lineage>
        <taxon>Bacteria</taxon>
        <taxon>Bacillati</taxon>
        <taxon>Bacillota</taxon>
        <taxon>Clostridia</taxon>
        <taxon>Lachnospirales</taxon>
        <taxon>Lachnospiraceae</taxon>
        <taxon>Schaedlerella</taxon>
    </lineage>
</organism>
<dbReference type="RefSeq" id="WP_125126769.1">
    <property type="nucleotide sequence ID" value="NZ_RHJS01000002.1"/>
</dbReference>
<dbReference type="Pfam" id="PF12833">
    <property type="entry name" value="HTH_18"/>
    <property type="match status" value="1"/>
</dbReference>
<dbReference type="PANTHER" id="PTHR43280:SF28">
    <property type="entry name" value="HTH-TYPE TRANSCRIPTIONAL ACTIVATOR RHAS"/>
    <property type="match status" value="1"/>
</dbReference>
<dbReference type="InterPro" id="IPR014710">
    <property type="entry name" value="RmlC-like_jellyroll"/>
</dbReference>
<dbReference type="PROSITE" id="PS01124">
    <property type="entry name" value="HTH_ARAC_FAMILY_2"/>
    <property type="match status" value="1"/>
</dbReference>
<dbReference type="SUPFAM" id="SSF46689">
    <property type="entry name" value="Homeodomain-like"/>
    <property type="match status" value="2"/>
</dbReference>
<gene>
    <name evidence="5" type="ORF">EBB54_06255</name>
</gene>
<dbReference type="Gene3D" id="2.60.120.10">
    <property type="entry name" value="Jelly Rolls"/>
    <property type="match status" value="1"/>
</dbReference>
<dbReference type="Proteomes" id="UP000274920">
    <property type="component" value="Unassembled WGS sequence"/>
</dbReference>
<evidence type="ECO:0000256" key="1">
    <source>
        <dbReference type="ARBA" id="ARBA00023015"/>
    </source>
</evidence>
<keyword evidence="6" id="KW-1185">Reference proteome</keyword>
<keyword evidence="2" id="KW-0238">DNA-binding</keyword>
<dbReference type="EMBL" id="RHJS01000002">
    <property type="protein sequence ID" value="RRK31017.1"/>
    <property type="molecule type" value="Genomic_DNA"/>
</dbReference>
<evidence type="ECO:0000256" key="3">
    <source>
        <dbReference type="ARBA" id="ARBA00023163"/>
    </source>
</evidence>
<evidence type="ECO:0000313" key="6">
    <source>
        <dbReference type="Proteomes" id="UP000274920"/>
    </source>
</evidence>
<proteinExistence type="predicted"/>
<accession>A0A426DDW1</accession>
<name>A0A426DDW1_9FIRM</name>
<dbReference type="GO" id="GO:0043565">
    <property type="term" value="F:sequence-specific DNA binding"/>
    <property type="evidence" value="ECO:0007669"/>
    <property type="project" value="InterPro"/>
</dbReference>
<evidence type="ECO:0000259" key="4">
    <source>
        <dbReference type="PROSITE" id="PS01124"/>
    </source>
</evidence>
<dbReference type="InterPro" id="IPR011051">
    <property type="entry name" value="RmlC_Cupin_sf"/>
</dbReference>
<protein>
    <submittedName>
        <fullName evidence="5">AraC family transcriptional regulator</fullName>
    </submittedName>
</protein>
<dbReference type="GO" id="GO:0003700">
    <property type="term" value="F:DNA-binding transcription factor activity"/>
    <property type="evidence" value="ECO:0007669"/>
    <property type="project" value="InterPro"/>
</dbReference>
<dbReference type="InterPro" id="IPR018060">
    <property type="entry name" value="HTH_AraC"/>
</dbReference>
<dbReference type="PANTHER" id="PTHR43280">
    <property type="entry name" value="ARAC-FAMILY TRANSCRIPTIONAL REGULATOR"/>
    <property type="match status" value="1"/>
</dbReference>